<dbReference type="OrthoDB" id="3000963at2759"/>
<dbReference type="EMBL" id="MDYQ01000060">
    <property type="protein sequence ID" value="PRP84572.1"/>
    <property type="molecule type" value="Genomic_DNA"/>
</dbReference>
<feature type="compositionally biased region" description="Polar residues" evidence="1">
    <location>
        <begin position="62"/>
        <end position="81"/>
    </location>
</feature>
<gene>
    <name evidence="2" type="ORF">PROFUN_09245</name>
</gene>
<sequence length="444" mass="48316">MLGLVDYSSSDEEEKTTSIAKRPVGEENKEDENASKKQKIEPKVAQKPSLPPLPDDFDETTPMEQTKTNNGRSTESDQGISRSLLPPQLCNLPKPNRAKNNDGLQYSQLFECCIPLKNASKTYTWALKLIFKIAFFLRSAFFSSTPRRSVRLTLSTTGEPSLPSHSILDLRTTRAPTVSVMQLSTLLLFSFVFLSITLVHTDTSAVQAVHQECCTNCSSADTNCCGCCDSNSQCSGNLISKRCCPMGSSFCGCMTNRAACYGSVFGQSNPVNGSDSFGACFDPSMANCRFTSSSNKWIVCPKDHQICESSSFFDCCPPDTYCTSTTYNSSYPVCAPKLPTTCPSFLLPCGQDCYSPDTYCCQDNRLTQLSLCSVQLDDACLSQCKGQGCCATSIGTLCYNPSRYECSTDDTGNNQICPMGSKGCGSACYFPSQYTCMKGVLTPL</sequence>
<dbReference type="AlphaFoldDB" id="A0A2P6NKY7"/>
<protein>
    <submittedName>
        <fullName evidence="2">Putative keratin-associated protein</fullName>
    </submittedName>
</protein>
<accession>A0A2P6NKY7</accession>
<dbReference type="Proteomes" id="UP000241769">
    <property type="component" value="Unassembled WGS sequence"/>
</dbReference>
<evidence type="ECO:0000256" key="1">
    <source>
        <dbReference type="SAM" id="MobiDB-lite"/>
    </source>
</evidence>
<name>A0A2P6NKY7_9EUKA</name>
<organism evidence="2 3">
    <name type="scientific">Planoprotostelium fungivorum</name>
    <dbReference type="NCBI Taxonomy" id="1890364"/>
    <lineage>
        <taxon>Eukaryota</taxon>
        <taxon>Amoebozoa</taxon>
        <taxon>Evosea</taxon>
        <taxon>Variosea</taxon>
        <taxon>Cavosteliida</taxon>
        <taxon>Cavosteliaceae</taxon>
        <taxon>Planoprotostelium</taxon>
    </lineage>
</organism>
<proteinExistence type="predicted"/>
<evidence type="ECO:0000313" key="2">
    <source>
        <dbReference type="EMBL" id="PRP84572.1"/>
    </source>
</evidence>
<reference evidence="2 3" key="1">
    <citation type="journal article" date="2018" name="Genome Biol. Evol.">
        <title>Multiple Roots of Fruiting Body Formation in Amoebozoa.</title>
        <authorList>
            <person name="Hillmann F."/>
            <person name="Forbes G."/>
            <person name="Novohradska S."/>
            <person name="Ferling I."/>
            <person name="Riege K."/>
            <person name="Groth M."/>
            <person name="Westermann M."/>
            <person name="Marz M."/>
            <person name="Spaller T."/>
            <person name="Winckler T."/>
            <person name="Schaap P."/>
            <person name="Glockner G."/>
        </authorList>
    </citation>
    <scope>NUCLEOTIDE SEQUENCE [LARGE SCALE GENOMIC DNA]</scope>
    <source>
        <strain evidence="2 3">Jena</strain>
    </source>
</reference>
<comment type="caution">
    <text evidence="2">The sequence shown here is derived from an EMBL/GenBank/DDBJ whole genome shotgun (WGS) entry which is preliminary data.</text>
</comment>
<feature type="region of interest" description="Disordered" evidence="1">
    <location>
        <begin position="1"/>
        <end position="92"/>
    </location>
</feature>
<keyword evidence="3" id="KW-1185">Reference proteome</keyword>
<dbReference type="InParanoid" id="A0A2P6NKY7"/>
<feature type="compositionally biased region" description="Basic and acidic residues" evidence="1">
    <location>
        <begin position="23"/>
        <end position="44"/>
    </location>
</feature>
<evidence type="ECO:0000313" key="3">
    <source>
        <dbReference type="Proteomes" id="UP000241769"/>
    </source>
</evidence>